<dbReference type="SUPFAM" id="SSF53383">
    <property type="entry name" value="PLP-dependent transferases"/>
    <property type="match status" value="1"/>
</dbReference>
<dbReference type="Pfam" id="PF00155">
    <property type="entry name" value="Aminotran_1_2"/>
    <property type="match status" value="1"/>
</dbReference>
<dbReference type="SUPFAM" id="SSF46785">
    <property type="entry name" value="Winged helix' DNA-binding domain"/>
    <property type="match status" value="1"/>
</dbReference>
<dbReference type="CDD" id="cd00609">
    <property type="entry name" value="AAT_like"/>
    <property type="match status" value="1"/>
</dbReference>
<evidence type="ECO:0000256" key="2">
    <source>
        <dbReference type="ARBA" id="ARBA00022898"/>
    </source>
</evidence>
<evidence type="ECO:0000313" key="8">
    <source>
        <dbReference type="EMBL" id="PFG16401.1"/>
    </source>
</evidence>
<evidence type="ECO:0000256" key="3">
    <source>
        <dbReference type="ARBA" id="ARBA00023015"/>
    </source>
</evidence>
<dbReference type="Gene3D" id="3.40.640.10">
    <property type="entry name" value="Type I PLP-dependent aspartate aminotransferase-like (Major domain)"/>
    <property type="match status" value="1"/>
</dbReference>
<keyword evidence="4" id="KW-0238">DNA-binding</keyword>
<dbReference type="PROSITE" id="PS50949">
    <property type="entry name" value="HTH_GNTR"/>
    <property type="match status" value="1"/>
</dbReference>
<dbReference type="PANTHER" id="PTHR46577">
    <property type="entry name" value="HTH-TYPE TRANSCRIPTIONAL REGULATORY PROTEIN GABR"/>
    <property type="match status" value="1"/>
</dbReference>
<accession>A0A2A9CQE1</accession>
<dbReference type="SMART" id="SM00345">
    <property type="entry name" value="HTH_GNTR"/>
    <property type="match status" value="1"/>
</dbReference>
<dbReference type="GO" id="GO:0008483">
    <property type="term" value="F:transaminase activity"/>
    <property type="evidence" value="ECO:0007669"/>
    <property type="project" value="UniProtKB-KW"/>
</dbReference>
<feature type="domain" description="HTH gntR-type" evidence="7">
    <location>
        <begin position="6"/>
        <end position="74"/>
    </location>
</feature>
<protein>
    <submittedName>
        <fullName evidence="8">GntR family transcriptional regulator/MocR family aminotransferase</fullName>
    </submittedName>
</protein>
<feature type="region of interest" description="Disordered" evidence="6">
    <location>
        <begin position="71"/>
        <end position="93"/>
    </location>
</feature>
<dbReference type="InterPro" id="IPR004839">
    <property type="entry name" value="Aminotransferase_I/II_large"/>
</dbReference>
<evidence type="ECO:0000259" key="7">
    <source>
        <dbReference type="PROSITE" id="PS50949"/>
    </source>
</evidence>
<dbReference type="InterPro" id="IPR000524">
    <property type="entry name" value="Tscrpt_reg_HTH_GntR"/>
</dbReference>
<dbReference type="PRINTS" id="PR00035">
    <property type="entry name" value="HTHGNTR"/>
</dbReference>
<comment type="similarity">
    <text evidence="1">In the C-terminal section; belongs to the class-I pyridoxal-phosphate-dependent aminotransferase family.</text>
</comment>
<dbReference type="Gene3D" id="1.10.10.10">
    <property type="entry name" value="Winged helix-like DNA-binding domain superfamily/Winged helix DNA-binding domain"/>
    <property type="match status" value="1"/>
</dbReference>
<reference evidence="8 9" key="1">
    <citation type="submission" date="2017-10" db="EMBL/GenBank/DDBJ databases">
        <title>Sequencing the genomes of 1000 actinobacteria strains.</title>
        <authorList>
            <person name="Klenk H.-P."/>
        </authorList>
    </citation>
    <scope>NUCLEOTIDE SEQUENCE [LARGE SCALE GENOMIC DNA]</scope>
    <source>
        <strain evidence="8 9">DSM 15597</strain>
    </source>
</reference>
<keyword evidence="2" id="KW-0663">Pyridoxal phosphate</keyword>
<sequence length="448" mass="47934">MVAGDGPRHARLAMAIRTAIRDGQLSDGAPLPPSRELAAELSCSRWVVTQAYEQLVAEGYLEAHAGAGTKVRSAMARPPARAQKTTHSAPVRYDLGPGLPDLSAFPRAGWARAWHKALTEAPHSDLGYAPAGGHPALREALADYLGRVRGATVAPDNVIVTTGVREGVSAMARLLAGQHDRIAVEDPGWARLRATIASSGLQPVSLPVDRHGARTDELDDGLHLAALTPAHHFPTGAVLSSQRRADALAWAERVDGLLLEDDYDAEFRYDRRPIGTLQGLAPNRVALFGSVSKTLAPAVRIGWIAAPPQWSTRLTQTVPEVGVLDQLALARFLRSGSYDRYLRQARRRYRVRRDLLVSAIARRLPQCRVSGVAAGLHLLVVLPEQSSAAMVTAVAAEAGVRVMDLAACRLVPAHDRPTLVLGYGNLPDRMVDSAVMALATAIRTAAPG</sequence>
<dbReference type="AlphaFoldDB" id="A0A2A9CQE1"/>
<keyword evidence="8" id="KW-0808">Transferase</keyword>
<dbReference type="InterPro" id="IPR015424">
    <property type="entry name" value="PyrdxlP-dep_Trfase"/>
</dbReference>
<dbReference type="EMBL" id="PDJC01000001">
    <property type="protein sequence ID" value="PFG16401.1"/>
    <property type="molecule type" value="Genomic_DNA"/>
</dbReference>
<keyword evidence="5" id="KW-0804">Transcription</keyword>
<comment type="caution">
    <text evidence="8">The sequence shown here is derived from an EMBL/GenBank/DDBJ whole genome shotgun (WGS) entry which is preliminary data.</text>
</comment>
<evidence type="ECO:0000256" key="5">
    <source>
        <dbReference type="ARBA" id="ARBA00023163"/>
    </source>
</evidence>
<dbReference type="GO" id="GO:0003700">
    <property type="term" value="F:DNA-binding transcription factor activity"/>
    <property type="evidence" value="ECO:0007669"/>
    <property type="project" value="InterPro"/>
</dbReference>
<keyword evidence="9" id="KW-1185">Reference proteome</keyword>
<dbReference type="Proteomes" id="UP000226079">
    <property type="component" value="Unassembled WGS sequence"/>
</dbReference>
<evidence type="ECO:0000256" key="6">
    <source>
        <dbReference type="SAM" id="MobiDB-lite"/>
    </source>
</evidence>
<gene>
    <name evidence="8" type="ORF">ATK74_0938</name>
</gene>
<dbReference type="GO" id="GO:0003677">
    <property type="term" value="F:DNA binding"/>
    <property type="evidence" value="ECO:0007669"/>
    <property type="project" value="UniProtKB-KW"/>
</dbReference>
<dbReference type="Pfam" id="PF00392">
    <property type="entry name" value="GntR"/>
    <property type="match status" value="1"/>
</dbReference>
<dbReference type="InterPro" id="IPR036390">
    <property type="entry name" value="WH_DNA-bd_sf"/>
</dbReference>
<proteinExistence type="inferred from homology"/>
<dbReference type="PANTHER" id="PTHR46577:SF1">
    <property type="entry name" value="HTH-TYPE TRANSCRIPTIONAL REGULATORY PROTEIN GABR"/>
    <property type="match status" value="1"/>
</dbReference>
<name>A0A2A9CQE1_9ACTN</name>
<evidence type="ECO:0000313" key="9">
    <source>
        <dbReference type="Proteomes" id="UP000226079"/>
    </source>
</evidence>
<keyword evidence="3" id="KW-0805">Transcription regulation</keyword>
<evidence type="ECO:0000256" key="1">
    <source>
        <dbReference type="ARBA" id="ARBA00005384"/>
    </source>
</evidence>
<dbReference type="InterPro" id="IPR051446">
    <property type="entry name" value="HTH_trans_reg/aminotransferase"/>
</dbReference>
<dbReference type="InterPro" id="IPR036388">
    <property type="entry name" value="WH-like_DNA-bd_sf"/>
</dbReference>
<dbReference type="CDD" id="cd07377">
    <property type="entry name" value="WHTH_GntR"/>
    <property type="match status" value="1"/>
</dbReference>
<keyword evidence="8" id="KW-0032">Aminotransferase</keyword>
<dbReference type="GO" id="GO:0030170">
    <property type="term" value="F:pyridoxal phosphate binding"/>
    <property type="evidence" value="ECO:0007669"/>
    <property type="project" value="InterPro"/>
</dbReference>
<evidence type="ECO:0000256" key="4">
    <source>
        <dbReference type="ARBA" id="ARBA00023125"/>
    </source>
</evidence>
<dbReference type="OrthoDB" id="594134at2"/>
<organism evidence="8 9">
    <name type="scientific">Propionicimonas paludicola</name>
    <dbReference type="NCBI Taxonomy" id="185243"/>
    <lineage>
        <taxon>Bacteria</taxon>
        <taxon>Bacillati</taxon>
        <taxon>Actinomycetota</taxon>
        <taxon>Actinomycetes</taxon>
        <taxon>Propionibacteriales</taxon>
        <taxon>Nocardioidaceae</taxon>
        <taxon>Propionicimonas</taxon>
    </lineage>
</organism>
<dbReference type="InterPro" id="IPR015421">
    <property type="entry name" value="PyrdxlP-dep_Trfase_major"/>
</dbReference>